<name>A0A9W4SLT9_9GLOM</name>
<dbReference type="OrthoDB" id="2331312at2759"/>
<proteinExistence type="predicted"/>
<dbReference type="EMBL" id="CAMKVN010001116">
    <property type="protein sequence ID" value="CAI2173803.1"/>
    <property type="molecule type" value="Genomic_DNA"/>
</dbReference>
<reference evidence="1" key="1">
    <citation type="submission" date="2022-08" db="EMBL/GenBank/DDBJ databases">
        <authorList>
            <person name="Kallberg Y."/>
            <person name="Tangrot J."/>
            <person name="Rosling A."/>
        </authorList>
    </citation>
    <scope>NUCLEOTIDE SEQUENCE</scope>
    <source>
        <strain evidence="1">Wild A</strain>
    </source>
</reference>
<protein>
    <submittedName>
        <fullName evidence="1">19262_t:CDS:1</fullName>
    </submittedName>
</protein>
<gene>
    <name evidence="1" type="ORF">FWILDA_LOCUS6271</name>
</gene>
<keyword evidence="2" id="KW-1185">Reference proteome</keyword>
<accession>A0A9W4SLT9</accession>
<organism evidence="1 2">
    <name type="scientific">Funneliformis geosporum</name>
    <dbReference type="NCBI Taxonomy" id="1117311"/>
    <lineage>
        <taxon>Eukaryota</taxon>
        <taxon>Fungi</taxon>
        <taxon>Fungi incertae sedis</taxon>
        <taxon>Mucoromycota</taxon>
        <taxon>Glomeromycotina</taxon>
        <taxon>Glomeromycetes</taxon>
        <taxon>Glomerales</taxon>
        <taxon>Glomeraceae</taxon>
        <taxon>Funneliformis</taxon>
    </lineage>
</organism>
<comment type="caution">
    <text evidence="1">The sequence shown here is derived from an EMBL/GenBank/DDBJ whole genome shotgun (WGS) entry which is preliminary data.</text>
</comment>
<evidence type="ECO:0000313" key="1">
    <source>
        <dbReference type="EMBL" id="CAI2173803.1"/>
    </source>
</evidence>
<evidence type="ECO:0000313" key="2">
    <source>
        <dbReference type="Proteomes" id="UP001153678"/>
    </source>
</evidence>
<dbReference type="AlphaFoldDB" id="A0A9W4SLT9"/>
<sequence>MIYIQYVSASSESTFPQETLFYYRPNNDFQIDLVYCKEIALNELITELSYNYLYSNEIFVFYFQHPYNQRIYHVACEMISHSAIVQHLNLNVFGIDLSQSDQQPPLETINVTLNFT</sequence>
<dbReference type="Proteomes" id="UP001153678">
    <property type="component" value="Unassembled WGS sequence"/>
</dbReference>